<feature type="domain" description="DDE-1" evidence="1">
    <location>
        <begin position="1"/>
        <end position="114"/>
    </location>
</feature>
<dbReference type="Pfam" id="PF03184">
    <property type="entry name" value="DDE_1"/>
    <property type="match status" value="1"/>
</dbReference>
<dbReference type="Proteomes" id="UP001652625">
    <property type="component" value="Chromosome 15"/>
</dbReference>
<evidence type="ECO:0000313" key="3">
    <source>
        <dbReference type="RefSeq" id="XP_065675688.1"/>
    </source>
</evidence>
<gene>
    <name evidence="3" type="primary">LOC136091901</name>
</gene>
<reference evidence="3" key="1">
    <citation type="submission" date="2025-08" db="UniProtKB">
        <authorList>
            <consortium name="RefSeq"/>
        </authorList>
    </citation>
    <scope>IDENTIFICATION</scope>
</reference>
<evidence type="ECO:0000259" key="1">
    <source>
        <dbReference type="Pfam" id="PF03184"/>
    </source>
</evidence>
<dbReference type="RefSeq" id="XP_065675688.1">
    <property type="nucleotide sequence ID" value="XM_065819616.1"/>
</dbReference>
<keyword evidence="2" id="KW-1185">Reference proteome</keyword>
<proteinExistence type="predicted"/>
<accession>A0ABM4DMC4</accession>
<dbReference type="GeneID" id="136091901"/>
<protein>
    <submittedName>
        <fullName evidence="3">Uncharacterized protein LOC136091901</fullName>
    </submittedName>
</protein>
<name>A0ABM4DMC4_HYDVU</name>
<sequence>MITAINATGKSIPPLLVFPRAKFKGYMLNNCPPESAGAANMSGWSNEVIFVQFLEHFISNVRPLIEKPVLLLMDNHESHVKIPVIELAKKLGIVLMTFHPYTTHKMQPLDHGVF</sequence>
<organism evidence="2 3">
    <name type="scientific">Hydra vulgaris</name>
    <name type="common">Hydra</name>
    <name type="synonym">Hydra attenuata</name>
    <dbReference type="NCBI Taxonomy" id="6087"/>
    <lineage>
        <taxon>Eukaryota</taxon>
        <taxon>Metazoa</taxon>
        <taxon>Cnidaria</taxon>
        <taxon>Hydrozoa</taxon>
        <taxon>Hydroidolina</taxon>
        <taxon>Anthoathecata</taxon>
        <taxon>Aplanulata</taxon>
        <taxon>Hydridae</taxon>
        <taxon>Hydra</taxon>
    </lineage>
</organism>
<dbReference type="InterPro" id="IPR004875">
    <property type="entry name" value="DDE_SF_endonuclease_dom"/>
</dbReference>
<evidence type="ECO:0000313" key="2">
    <source>
        <dbReference type="Proteomes" id="UP001652625"/>
    </source>
</evidence>